<evidence type="ECO:0000256" key="1">
    <source>
        <dbReference type="SAM" id="Phobius"/>
    </source>
</evidence>
<organism evidence="2">
    <name type="scientific">marine sediment metagenome</name>
    <dbReference type="NCBI Taxonomy" id="412755"/>
    <lineage>
        <taxon>unclassified sequences</taxon>
        <taxon>metagenomes</taxon>
        <taxon>ecological metagenomes</taxon>
    </lineage>
</organism>
<feature type="transmembrane region" description="Helical" evidence="1">
    <location>
        <begin position="46"/>
        <end position="65"/>
    </location>
</feature>
<protein>
    <submittedName>
        <fullName evidence="2">Uncharacterized protein</fullName>
    </submittedName>
</protein>
<keyword evidence="1" id="KW-0472">Membrane</keyword>
<proteinExistence type="predicted"/>
<comment type="caution">
    <text evidence="2">The sequence shown here is derived from an EMBL/GenBank/DDBJ whole genome shotgun (WGS) entry which is preliminary data.</text>
</comment>
<gene>
    <name evidence="2" type="ORF">LCGC14_0593710</name>
</gene>
<keyword evidence="1" id="KW-1133">Transmembrane helix</keyword>
<dbReference type="AlphaFoldDB" id="A0A0F9TYY7"/>
<dbReference type="EMBL" id="LAZR01000933">
    <property type="protein sequence ID" value="KKN54316.1"/>
    <property type="molecule type" value="Genomic_DNA"/>
</dbReference>
<evidence type="ECO:0000313" key="2">
    <source>
        <dbReference type="EMBL" id="KKN54316.1"/>
    </source>
</evidence>
<reference evidence="2" key="1">
    <citation type="journal article" date="2015" name="Nature">
        <title>Complex archaea that bridge the gap between prokaryotes and eukaryotes.</title>
        <authorList>
            <person name="Spang A."/>
            <person name="Saw J.H."/>
            <person name="Jorgensen S.L."/>
            <person name="Zaremba-Niedzwiedzka K."/>
            <person name="Martijn J."/>
            <person name="Lind A.E."/>
            <person name="van Eijk R."/>
            <person name="Schleper C."/>
            <person name="Guy L."/>
            <person name="Ettema T.J."/>
        </authorList>
    </citation>
    <scope>NUCLEOTIDE SEQUENCE</scope>
</reference>
<accession>A0A0F9TYY7</accession>
<name>A0A0F9TYY7_9ZZZZ</name>
<sequence>MTKAGKFIRRLGMGIKDVLLPNLRDNLAAPESGWTKTEGGKGKFDYWRLGTSIAFILLIVGFLFGKVTMEQIQSFLEFLK</sequence>
<keyword evidence="1" id="KW-0812">Transmembrane</keyword>